<dbReference type="EMBL" id="VEVO01000002">
    <property type="protein sequence ID" value="KAF0045712.1"/>
    <property type="molecule type" value="Genomic_DNA"/>
</dbReference>
<proteinExistence type="predicted"/>
<feature type="compositionally biased region" description="Basic and acidic residues" evidence="1">
    <location>
        <begin position="33"/>
        <end position="52"/>
    </location>
</feature>
<organism evidence="2 3">
    <name type="scientific">Scophthalmus maximus</name>
    <name type="common">Turbot</name>
    <name type="synonym">Psetta maxima</name>
    <dbReference type="NCBI Taxonomy" id="52904"/>
    <lineage>
        <taxon>Eukaryota</taxon>
        <taxon>Metazoa</taxon>
        <taxon>Chordata</taxon>
        <taxon>Craniata</taxon>
        <taxon>Vertebrata</taxon>
        <taxon>Euteleostomi</taxon>
        <taxon>Actinopterygii</taxon>
        <taxon>Neopterygii</taxon>
        <taxon>Teleostei</taxon>
        <taxon>Neoteleostei</taxon>
        <taxon>Acanthomorphata</taxon>
        <taxon>Carangaria</taxon>
        <taxon>Pleuronectiformes</taxon>
        <taxon>Pleuronectoidei</taxon>
        <taxon>Scophthalmidae</taxon>
        <taxon>Scophthalmus</taxon>
    </lineage>
</organism>
<sequence>MTSRSPGAPPTPGPAAGRGAARPPRRPQGSAGGKERERKKNRPNRLDGELKPSTRNKQTGRDNFLIITSFR</sequence>
<gene>
    <name evidence="2" type="ORF">F2P81_002241</name>
</gene>
<dbReference type="Proteomes" id="UP000438429">
    <property type="component" value="Unassembled WGS sequence"/>
</dbReference>
<accession>A0A6A4TUN3</accession>
<evidence type="ECO:0000313" key="2">
    <source>
        <dbReference type="EMBL" id="KAF0045712.1"/>
    </source>
</evidence>
<comment type="caution">
    <text evidence="2">The sequence shown here is derived from an EMBL/GenBank/DDBJ whole genome shotgun (WGS) entry which is preliminary data.</text>
</comment>
<dbReference type="AlphaFoldDB" id="A0A6A4TUN3"/>
<evidence type="ECO:0000313" key="3">
    <source>
        <dbReference type="Proteomes" id="UP000438429"/>
    </source>
</evidence>
<feature type="region of interest" description="Disordered" evidence="1">
    <location>
        <begin position="1"/>
        <end position="71"/>
    </location>
</feature>
<protein>
    <submittedName>
        <fullName evidence="2">Uncharacterized protein</fullName>
    </submittedName>
</protein>
<reference evidence="2 3" key="1">
    <citation type="submission" date="2019-06" db="EMBL/GenBank/DDBJ databases">
        <title>Draft genomes of female and male turbot (Scophthalmus maximus).</title>
        <authorList>
            <person name="Xu H."/>
            <person name="Xu X.-W."/>
            <person name="Shao C."/>
            <person name="Chen S."/>
        </authorList>
    </citation>
    <scope>NUCLEOTIDE SEQUENCE [LARGE SCALE GENOMIC DNA]</scope>
    <source>
        <strain evidence="2">Ysfricsl-2016a</strain>
        <tissue evidence="2">Blood</tissue>
    </source>
</reference>
<evidence type="ECO:0000256" key="1">
    <source>
        <dbReference type="SAM" id="MobiDB-lite"/>
    </source>
</evidence>
<name>A0A6A4TUN3_SCOMX</name>